<dbReference type="Proteomes" id="UP001162501">
    <property type="component" value="Unassembled WGS sequence"/>
</dbReference>
<accession>A0ACB1KHF2</accession>
<reference evidence="1" key="1">
    <citation type="submission" date="2025-03" db="EMBL/GenBank/DDBJ databases">
        <authorList>
            <consortium name="ELIXIR-Norway"/>
            <consortium name="Elixir Norway"/>
        </authorList>
    </citation>
    <scope>NUCLEOTIDE SEQUENCE</scope>
</reference>
<proteinExistence type="predicted"/>
<name>A0ACB1KHF2_RANTA</name>
<sequence length="117" mass="12931">MVRRHLRLEGHEFEQGPGVGDGRGGLARCSPRGRKSRARLSDRTGWRYESATDIHASLPVLNPAPNSPPHPTPPGWHRAAALGSPRHTADSPWLSLFRMALCIVLCYLLFLSLLMSL</sequence>
<protein>
    <submittedName>
        <fullName evidence="1">Uncharacterized protein</fullName>
    </submittedName>
</protein>
<evidence type="ECO:0000313" key="2">
    <source>
        <dbReference type="Proteomes" id="UP001162501"/>
    </source>
</evidence>
<gene>
    <name evidence="1" type="ORF">MRATA1EN22A_LOCUS29981</name>
</gene>
<organism evidence="1 2">
    <name type="scientific">Rangifer tarandus platyrhynchus</name>
    <name type="common">Svalbard reindeer</name>
    <dbReference type="NCBI Taxonomy" id="3082113"/>
    <lineage>
        <taxon>Eukaryota</taxon>
        <taxon>Metazoa</taxon>
        <taxon>Chordata</taxon>
        <taxon>Craniata</taxon>
        <taxon>Vertebrata</taxon>
        <taxon>Euteleostomi</taxon>
        <taxon>Mammalia</taxon>
        <taxon>Eutheria</taxon>
        <taxon>Laurasiatheria</taxon>
        <taxon>Artiodactyla</taxon>
        <taxon>Ruminantia</taxon>
        <taxon>Pecora</taxon>
        <taxon>Cervidae</taxon>
        <taxon>Odocoileinae</taxon>
        <taxon>Rangifer</taxon>
    </lineage>
</organism>
<evidence type="ECO:0000313" key="1">
    <source>
        <dbReference type="EMBL" id="CAM9215172.1"/>
    </source>
</evidence>
<dbReference type="EMBL" id="CATOBB020001003">
    <property type="protein sequence ID" value="CAM9215172.1"/>
    <property type="molecule type" value="Genomic_DNA"/>
</dbReference>
<comment type="caution">
    <text evidence="1">The sequence shown here is derived from an EMBL/GenBank/DDBJ whole genome shotgun (WGS) entry which is preliminary data.</text>
</comment>